<comment type="caution">
    <text evidence="5">The sequence shown here is derived from an EMBL/GenBank/DDBJ whole genome shotgun (WGS) entry which is preliminary data.</text>
</comment>
<dbReference type="PROSITE" id="PS00061">
    <property type="entry name" value="ADH_SHORT"/>
    <property type="match status" value="1"/>
</dbReference>
<dbReference type="PRINTS" id="PR00081">
    <property type="entry name" value="GDHRDH"/>
</dbReference>
<proteinExistence type="inferred from homology"/>
<evidence type="ECO:0000313" key="5">
    <source>
        <dbReference type="EMBL" id="MBS0031581.1"/>
    </source>
</evidence>
<evidence type="ECO:0000256" key="1">
    <source>
        <dbReference type="ARBA" id="ARBA00006484"/>
    </source>
</evidence>
<evidence type="ECO:0000259" key="4">
    <source>
        <dbReference type="SMART" id="SM00822"/>
    </source>
</evidence>
<dbReference type="PANTHER" id="PTHR44196:SF1">
    <property type="entry name" value="DEHYDROGENASE_REDUCTASE SDR FAMILY MEMBER 7B"/>
    <property type="match status" value="1"/>
</dbReference>
<comment type="similarity">
    <text evidence="1 3">Belongs to the short-chain dehydrogenases/reductases (SDR) family.</text>
</comment>
<dbReference type="InterPro" id="IPR002347">
    <property type="entry name" value="SDR_fam"/>
</dbReference>
<gene>
    <name evidence="5" type="ORF">KE626_29900</name>
</gene>
<dbReference type="PRINTS" id="PR00080">
    <property type="entry name" value="SDRFAMILY"/>
</dbReference>
<name>A0ABS5J912_9BACT</name>
<dbReference type="InterPro" id="IPR020904">
    <property type="entry name" value="Sc_DH/Rdtase_CS"/>
</dbReference>
<evidence type="ECO:0000313" key="6">
    <source>
        <dbReference type="Proteomes" id="UP000676386"/>
    </source>
</evidence>
<dbReference type="SUPFAM" id="SSF51735">
    <property type="entry name" value="NAD(P)-binding Rossmann-fold domains"/>
    <property type="match status" value="1"/>
</dbReference>
<dbReference type="SMART" id="SM00822">
    <property type="entry name" value="PKS_KR"/>
    <property type="match status" value="1"/>
</dbReference>
<evidence type="ECO:0000256" key="2">
    <source>
        <dbReference type="ARBA" id="ARBA00023002"/>
    </source>
</evidence>
<dbReference type="Proteomes" id="UP000676386">
    <property type="component" value="Unassembled WGS sequence"/>
</dbReference>
<organism evidence="5 6">
    <name type="scientific">Chitinophaga hostae</name>
    <dbReference type="NCBI Taxonomy" id="2831022"/>
    <lineage>
        <taxon>Bacteria</taxon>
        <taxon>Pseudomonadati</taxon>
        <taxon>Bacteroidota</taxon>
        <taxon>Chitinophagia</taxon>
        <taxon>Chitinophagales</taxon>
        <taxon>Chitinophagaceae</taxon>
        <taxon>Chitinophaga</taxon>
    </lineage>
</organism>
<dbReference type="EMBL" id="JAGTXB010000023">
    <property type="protein sequence ID" value="MBS0031581.1"/>
    <property type="molecule type" value="Genomic_DNA"/>
</dbReference>
<dbReference type="Gene3D" id="3.40.50.720">
    <property type="entry name" value="NAD(P)-binding Rossmann-like Domain"/>
    <property type="match status" value="1"/>
</dbReference>
<dbReference type="InterPro" id="IPR057326">
    <property type="entry name" value="KR_dom"/>
</dbReference>
<accession>A0ABS5J912</accession>
<reference evidence="5 6" key="1">
    <citation type="submission" date="2021-04" db="EMBL/GenBank/DDBJ databases">
        <title>Chitinophaga sp. nov., isolated from the rhizosphere soil.</title>
        <authorList>
            <person name="He S."/>
        </authorList>
    </citation>
    <scope>NUCLEOTIDE SEQUENCE [LARGE SCALE GENOMIC DNA]</scope>
    <source>
        <strain evidence="5 6">2R12</strain>
    </source>
</reference>
<protein>
    <submittedName>
        <fullName evidence="5">SDR family NAD(P)-dependent oxidoreductase</fullName>
    </submittedName>
</protein>
<dbReference type="PANTHER" id="PTHR44196">
    <property type="entry name" value="DEHYDROGENASE/REDUCTASE SDR FAMILY MEMBER 7B"/>
    <property type="match status" value="1"/>
</dbReference>
<keyword evidence="2" id="KW-0560">Oxidoreductase</keyword>
<dbReference type="RefSeq" id="WP_211976741.1">
    <property type="nucleotide sequence ID" value="NZ_CBFHAM010000148.1"/>
</dbReference>
<dbReference type="Pfam" id="PF00106">
    <property type="entry name" value="adh_short"/>
    <property type="match status" value="1"/>
</dbReference>
<feature type="domain" description="Ketoreductase" evidence="4">
    <location>
        <begin position="6"/>
        <end position="190"/>
    </location>
</feature>
<evidence type="ECO:0000256" key="3">
    <source>
        <dbReference type="RuleBase" id="RU000363"/>
    </source>
</evidence>
<dbReference type="InterPro" id="IPR036291">
    <property type="entry name" value="NAD(P)-bd_dom_sf"/>
</dbReference>
<keyword evidence="6" id="KW-1185">Reference proteome</keyword>
<sequence>MKTSGNTVLITGGSAGIGLAIAKLLTENNNKVIITGRNPERLAQAAKELPGVSTIVSDVTNGNDVTKLVHTLQKDFPALNILINNAGKAYAYQLSDTANAADKATDEMVTNYFAVIRLTEQLLPLLRRQPEAAIVNVTSIVAFAPSAGISTYAASKAALRSYTLSLRHSIAPLRVFELMPPLVNTAFSEDIGGANGIPPQQVASEFLAALEKDEFEIRVGDTEQIYQLSLSSPAAAFAAMNQGRNA</sequence>